<feature type="region of interest" description="Disordered" evidence="2">
    <location>
        <begin position="496"/>
        <end position="537"/>
    </location>
</feature>
<feature type="domain" description="DUF4455" evidence="3">
    <location>
        <begin position="63"/>
        <end position="430"/>
    </location>
</feature>
<comment type="caution">
    <text evidence="5">The sequence shown here is derived from an EMBL/GenBank/DDBJ whole genome shotgun (WGS) entry which is preliminary data.</text>
</comment>
<evidence type="ECO:0000256" key="1">
    <source>
        <dbReference type="SAM" id="Coils"/>
    </source>
</evidence>
<evidence type="ECO:0000256" key="2">
    <source>
        <dbReference type="SAM" id="MobiDB-lite"/>
    </source>
</evidence>
<dbReference type="InterPro" id="IPR027914">
    <property type="entry name" value="DUF4456"/>
</dbReference>
<proteinExistence type="predicted"/>
<feature type="region of interest" description="Disordered" evidence="2">
    <location>
        <begin position="1231"/>
        <end position="1289"/>
    </location>
</feature>
<feature type="coiled-coil region" evidence="1">
    <location>
        <begin position="227"/>
        <end position="261"/>
    </location>
</feature>
<dbReference type="Pfam" id="PF14643">
    <property type="entry name" value="DUF4455"/>
    <property type="match status" value="1"/>
</dbReference>
<dbReference type="InterPro" id="IPR028089">
    <property type="entry name" value="DUF4455"/>
</dbReference>
<reference evidence="5 6" key="1">
    <citation type="submission" date="2024-04" db="EMBL/GenBank/DDBJ databases">
        <title>Tritrichomonas musculus Genome.</title>
        <authorList>
            <person name="Alves-Ferreira E."/>
            <person name="Grigg M."/>
            <person name="Lorenzi H."/>
            <person name="Galac M."/>
        </authorList>
    </citation>
    <scope>NUCLEOTIDE SEQUENCE [LARGE SCALE GENOMIC DNA]</scope>
    <source>
        <strain evidence="5 6">EAF2021</strain>
    </source>
</reference>
<sequence>MKHFITKRDKFFNDQYQIIESISSTDEQFESLRNKLIIIKGKILDEFYSFKQDSLQIYGNSYQQITKSIEESIQSSKDIIHMIHPATSERLKNEVLKINTDYLNTKKDLIKSIYLIKNDILHQQESVINEFEKKKESWNSNQFVVLIERVKNKLYPLVPINYESLYKRFYTDQEKFSNCFKKAVADVSLIVPPAQFSYESISKWWCNVETLLECFDNFIKQFSNQFQAKLNQNIEENNQLISDLEKELFKLVNNMNNKEDDQKARLAIDELTFLSNTSEQINKQFYDKIQNYFNYRRDCLKKCFESIHNFYQKMIDSHQQYISQLSERETIEINEKEQLKSNSKSKIDKLEAEFLEFKGKISILISEKEIDSETKHCKQILSQIEQEERNYFTNMSNIFEQQPSKVIQIFEQSEKVILENLRVKKIIESKTSTNKQKQTRNNRSQSRQKGGRLKQPVPESFTIDCGLIFESTEELTVIPTFNDFFDSPNFQSSVEKVVSKSDKNEKGRRTSVGRKSSSSNLNSKSSSKGKSASKSGNQSKLSFLGIEFNEAMIPNFELNDVIPKIDDKISIWICLPTTDDLNDFFTQFKIVYLNNFYSIYEENLKKAKNEENKEKLTFELNEKLRVLHPRYSSIEVNIAEARKIKIESQKDQLELHFRRISMQFNSLVSKFKQKSDNNEEDVINEVEKLRGFIHDLNNQKNGRALTFHGENFKISDKLCQLKIENFFNSQEKSIDDFFNFFRAKNDRFKEACLNKNVINSEEEKKMALGYFESMDKQMNDIQKAFKTNFQSTKKRIENLHKEIFNSFENSFQFHQFDVKFIDENFSIQTEFNRKYDSLVSQNFHQEKEIQKILDEIDLMINKNVTFEDHQNKINTILNCLENLRAKIVNRSFFLKQLKSDIIIDTFAYKIDLNDNKDVKEMLPQKNELSEKPISKKSSTKLKSSKSKSSAKNQPKKEEHKNQIKTSGQVICFSKMLEDLKLDFTSRLTKISQNYYSQYKTRKFENTRPDEIPPTQNDFLAKINEFWLNLTKSNDSILLESILKFRHQVSNALTKSKELEKLMFEIFVDFYVTKNEKEMNSFQNEIDIEKNCFDKEKEKNRSFLDMKISDENNNEILEKIIEEEEKRSQKEREFLTKIKSQLFEYEKNCIQFYISKLNFLTALSLSLFDKFVLIEDLVDGPTVENQRKTMKEMMKNKIRFSTFNSNISKRPFAIRSWQKVIQYTAQNEENCEDLKDHEISEEKVKSKGEISEQNSKEALRPDSTKHSARKLKEAKNKKDKNSENEGDVKSFDTPIHRKVIIERNRAFSIFDEEIKQRAKKFNDFVNSMEKNEDDFNDYWKKVISTLRPDYCLPKLEYAPNI</sequence>
<gene>
    <name evidence="5" type="ORF">M9Y10_005484</name>
</gene>
<organism evidence="5 6">
    <name type="scientific">Tritrichomonas musculus</name>
    <dbReference type="NCBI Taxonomy" id="1915356"/>
    <lineage>
        <taxon>Eukaryota</taxon>
        <taxon>Metamonada</taxon>
        <taxon>Parabasalia</taxon>
        <taxon>Tritrichomonadida</taxon>
        <taxon>Tritrichomonadidae</taxon>
        <taxon>Tritrichomonas</taxon>
    </lineage>
</organism>
<dbReference type="Pfam" id="PF14644">
    <property type="entry name" value="DUF4456"/>
    <property type="match status" value="1"/>
</dbReference>
<evidence type="ECO:0000259" key="3">
    <source>
        <dbReference type="Pfam" id="PF14643"/>
    </source>
</evidence>
<feature type="coiled-coil region" evidence="1">
    <location>
        <begin position="333"/>
        <end position="390"/>
    </location>
</feature>
<feature type="region of interest" description="Disordered" evidence="2">
    <location>
        <begin position="923"/>
        <end position="962"/>
    </location>
</feature>
<keyword evidence="6" id="KW-1185">Reference proteome</keyword>
<evidence type="ECO:0000259" key="4">
    <source>
        <dbReference type="Pfam" id="PF14644"/>
    </source>
</evidence>
<evidence type="ECO:0000313" key="5">
    <source>
        <dbReference type="EMBL" id="KAK8878704.1"/>
    </source>
</evidence>
<evidence type="ECO:0008006" key="7">
    <source>
        <dbReference type="Google" id="ProtNLM"/>
    </source>
</evidence>
<feature type="compositionally biased region" description="Low complexity" evidence="2">
    <location>
        <begin position="513"/>
        <end position="537"/>
    </location>
</feature>
<dbReference type="EMBL" id="JAPFFF010000011">
    <property type="protein sequence ID" value="KAK8878704.1"/>
    <property type="molecule type" value="Genomic_DNA"/>
</dbReference>
<feature type="domain" description="DUF4456" evidence="4">
    <location>
        <begin position="988"/>
        <end position="1194"/>
    </location>
</feature>
<dbReference type="Proteomes" id="UP001470230">
    <property type="component" value="Unassembled WGS sequence"/>
</dbReference>
<accession>A0ABR2JL90</accession>
<keyword evidence="1" id="KW-0175">Coiled coil</keyword>
<feature type="compositionally biased region" description="Polar residues" evidence="2">
    <location>
        <begin position="429"/>
        <end position="448"/>
    </location>
</feature>
<evidence type="ECO:0000313" key="6">
    <source>
        <dbReference type="Proteomes" id="UP001470230"/>
    </source>
</evidence>
<feature type="coiled-coil region" evidence="1">
    <location>
        <begin position="597"/>
        <end position="656"/>
    </location>
</feature>
<feature type="compositionally biased region" description="Basic and acidic residues" evidence="2">
    <location>
        <begin position="497"/>
        <end position="508"/>
    </location>
</feature>
<protein>
    <recommendedName>
        <fullName evidence="7">DUF4455 domain-containing protein</fullName>
    </recommendedName>
</protein>
<feature type="region of interest" description="Disordered" evidence="2">
    <location>
        <begin position="429"/>
        <end position="457"/>
    </location>
</feature>
<name>A0ABR2JL90_9EUKA</name>
<feature type="compositionally biased region" description="Basic and acidic residues" evidence="2">
    <location>
        <begin position="923"/>
        <end position="933"/>
    </location>
</feature>